<dbReference type="Pfam" id="PF04130">
    <property type="entry name" value="GCP_C_terminal"/>
    <property type="match status" value="1"/>
</dbReference>
<dbReference type="GO" id="GO:0005816">
    <property type="term" value="C:spindle pole body"/>
    <property type="evidence" value="ECO:0007669"/>
    <property type="project" value="UniProtKB-ARBA"/>
</dbReference>
<dbReference type="GO" id="GO:0000922">
    <property type="term" value="C:spindle pole"/>
    <property type="evidence" value="ECO:0007669"/>
    <property type="project" value="InterPro"/>
</dbReference>
<evidence type="ECO:0000259" key="7">
    <source>
        <dbReference type="Pfam" id="PF17681"/>
    </source>
</evidence>
<evidence type="ECO:0000256" key="5">
    <source>
        <dbReference type="RuleBase" id="RU363050"/>
    </source>
</evidence>
<keyword evidence="3 5" id="KW-0493">Microtubule</keyword>
<dbReference type="GO" id="GO:0000930">
    <property type="term" value="C:gamma-tubulin complex"/>
    <property type="evidence" value="ECO:0007669"/>
    <property type="project" value="TreeGrafter"/>
</dbReference>
<dbReference type="InterPro" id="IPR041470">
    <property type="entry name" value="GCP_N"/>
</dbReference>
<name>A0A1L0BZR0_9ASCO</name>
<dbReference type="GO" id="GO:0051321">
    <property type="term" value="P:meiotic cell cycle"/>
    <property type="evidence" value="ECO:0007669"/>
    <property type="project" value="TreeGrafter"/>
</dbReference>
<dbReference type="Gene3D" id="1.20.120.1900">
    <property type="entry name" value="Gamma-tubulin complex, C-terminal domain"/>
    <property type="match status" value="1"/>
</dbReference>
<dbReference type="InterPro" id="IPR040457">
    <property type="entry name" value="GCP_C"/>
</dbReference>
<dbReference type="GO" id="GO:0005874">
    <property type="term" value="C:microtubule"/>
    <property type="evidence" value="ECO:0007669"/>
    <property type="project" value="UniProtKB-KW"/>
</dbReference>
<evidence type="ECO:0000256" key="4">
    <source>
        <dbReference type="ARBA" id="ARBA00023212"/>
    </source>
</evidence>
<dbReference type="GO" id="GO:0051225">
    <property type="term" value="P:spindle assembly"/>
    <property type="evidence" value="ECO:0007669"/>
    <property type="project" value="TreeGrafter"/>
</dbReference>
<dbReference type="InterPro" id="IPR007259">
    <property type="entry name" value="GCP"/>
</dbReference>
<reference evidence="9" key="1">
    <citation type="submission" date="2016-10" db="EMBL/GenBank/DDBJ databases">
        <authorList>
            <person name="Geijer C."/>
            <person name="Jareborg N."/>
            <person name="Dainat J."/>
        </authorList>
    </citation>
    <scope>NUCLEOTIDE SEQUENCE [LARGE SCALE GENOMIC DNA]</scope>
    <source>
        <strain evidence="9">PYCC 4715</strain>
    </source>
</reference>
<dbReference type="Pfam" id="PF17681">
    <property type="entry name" value="GCP_N_terminal"/>
    <property type="match status" value="1"/>
</dbReference>
<evidence type="ECO:0000256" key="1">
    <source>
        <dbReference type="ARBA" id="ARBA00010337"/>
    </source>
</evidence>
<dbReference type="Proteomes" id="UP000182259">
    <property type="component" value="Chromosome IV"/>
</dbReference>
<evidence type="ECO:0000259" key="6">
    <source>
        <dbReference type="Pfam" id="PF04130"/>
    </source>
</evidence>
<organism evidence="8 9">
    <name type="scientific">Sungouiella intermedia</name>
    <dbReference type="NCBI Taxonomy" id="45354"/>
    <lineage>
        <taxon>Eukaryota</taxon>
        <taxon>Fungi</taxon>
        <taxon>Dikarya</taxon>
        <taxon>Ascomycota</taxon>
        <taxon>Saccharomycotina</taxon>
        <taxon>Pichiomycetes</taxon>
        <taxon>Metschnikowiaceae</taxon>
        <taxon>Sungouiella</taxon>
    </lineage>
</organism>
<comment type="subcellular location">
    <subcellularLocation>
        <location evidence="5">Cytoplasm</location>
        <location evidence="5">Cytoskeleton</location>
        <location evidence="5">Microtubule organizing center</location>
    </subcellularLocation>
</comment>
<gene>
    <name evidence="8" type="ORF">SAMEA4029009_CIC11G00000001351</name>
</gene>
<keyword evidence="2 5" id="KW-0963">Cytoplasm</keyword>
<dbReference type="PANTHER" id="PTHR19302:SF33">
    <property type="entry name" value="GAMMA-TUBULIN COMPLEX COMPONENT 5"/>
    <property type="match status" value="1"/>
</dbReference>
<evidence type="ECO:0000256" key="3">
    <source>
        <dbReference type="ARBA" id="ARBA00022701"/>
    </source>
</evidence>
<keyword evidence="4 5" id="KW-0206">Cytoskeleton</keyword>
<accession>A0A1L0BZR0</accession>
<sequence>MNSLFSHADRGSIRTLRLTDAYYVDRAIYEPVFAPVNRTVLLSELQDVSVQEAAITKDLLHSLLGYEGSYVRFSDRYNRRVLHDRIHGPDFKVAKHLDVSLKTITKKILRYGKYYSGLKLFAEIYDNPQFGRVNQSLCWEIRNFLDQFEKLVLTFEEAYNYNGSFTLNRMDNDISTKCADTMVHLYEIACSVHTDTEDRNPEFRSAQSPEEVALSDKSKVPNFNVFLKYIREDLHQTGSIELSTDTNRFEVCKGGLVLQIVARRISQYMGDAVSFRFLSQLFDSISKPYIVLLNQWLAEGEIDDPFQEFFIKKNDLPTNIFYSNIEKHWDELYVIKVDGIMEQFESKELQTQVLATGKYLNIFRQCTGISKISTLQESNLVAAEPRHIESLYSQDLSIKVKQFYDRANNLLLRLLFEGYDFHKLMSYLHQTFLLKDSSLIDSFLEKSFQDLSRNKYHASTIKPIKTYNELFLKKKVFETVDINVPNDSIKVEIHEVLQYCEKFTVDSNSFYEMAEEIINIRSFDVVDDIQNDHNASSAISRLVSKSLQRRPINLSSSGGSRGQDPIDNYTIAGVNIDINFPFPLSLIISENFVFEYQLLFKLQMILKFASKYTEQCWKDINFSTVWKHKNFSRPIKKLILRCRVLNSRMRNMLNEIQNYLNFTIVESNFKQLDQSLTEFERTSKNVPQAAANTETTYSSQLFLRHLSKNNDIFTEKILASTNHHQNHLKTTPEDNSNELIELSNKIGTYLSNTLRDSMITSNSMLTCLRALLNGTIQYNNTVSRLKKSLISMDEELLQAFRQDFPDKFGQVEISEALVNSRIAGLSEILTGHWNLFNTNLQEFLESLRSVGAENALMNVLVEKLQVV</sequence>
<dbReference type="GO" id="GO:0031122">
    <property type="term" value="P:cytoplasmic microtubule organization"/>
    <property type="evidence" value="ECO:0007669"/>
    <property type="project" value="TreeGrafter"/>
</dbReference>
<feature type="domain" description="Gamma tubulin complex component C-terminal" evidence="6">
    <location>
        <begin position="426"/>
        <end position="861"/>
    </location>
</feature>
<dbReference type="InterPro" id="IPR042241">
    <property type="entry name" value="GCP_C_sf"/>
</dbReference>
<proteinExistence type="inferred from homology"/>
<comment type="similarity">
    <text evidence="1 5">Belongs to the TUBGCP family.</text>
</comment>
<dbReference type="GO" id="GO:0051011">
    <property type="term" value="F:microtubule minus-end binding"/>
    <property type="evidence" value="ECO:0007669"/>
    <property type="project" value="TreeGrafter"/>
</dbReference>
<dbReference type="EMBL" id="LT635767">
    <property type="protein sequence ID" value="SGZ55906.1"/>
    <property type="molecule type" value="Genomic_DNA"/>
</dbReference>
<dbReference type="AlphaFoldDB" id="A0A1L0BZR0"/>
<evidence type="ECO:0000256" key="2">
    <source>
        <dbReference type="ARBA" id="ARBA00022490"/>
    </source>
</evidence>
<evidence type="ECO:0000313" key="9">
    <source>
        <dbReference type="Proteomes" id="UP000182259"/>
    </source>
</evidence>
<dbReference type="PANTHER" id="PTHR19302">
    <property type="entry name" value="GAMMA TUBULIN COMPLEX PROTEIN"/>
    <property type="match status" value="1"/>
</dbReference>
<feature type="domain" description="Gamma tubulin complex component protein N-terminal" evidence="7">
    <location>
        <begin position="57"/>
        <end position="417"/>
    </location>
</feature>
<dbReference type="GO" id="GO:0043015">
    <property type="term" value="F:gamma-tubulin binding"/>
    <property type="evidence" value="ECO:0007669"/>
    <property type="project" value="InterPro"/>
</dbReference>
<dbReference type="GO" id="GO:0000278">
    <property type="term" value="P:mitotic cell cycle"/>
    <property type="evidence" value="ECO:0007669"/>
    <property type="project" value="TreeGrafter"/>
</dbReference>
<dbReference type="GO" id="GO:0007020">
    <property type="term" value="P:microtubule nucleation"/>
    <property type="evidence" value="ECO:0007669"/>
    <property type="project" value="InterPro"/>
</dbReference>
<protein>
    <recommendedName>
        <fullName evidence="5">Spindle pole body component</fullName>
    </recommendedName>
</protein>
<evidence type="ECO:0000313" key="8">
    <source>
        <dbReference type="EMBL" id="SGZ55906.1"/>
    </source>
</evidence>